<dbReference type="AlphaFoldDB" id="A0A0S4IS06"/>
<name>A0A0S4IS06_BODSA</name>
<dbReference type="OMA" id="EYGHHTP"/>
<evidence type="ECO:0000313" key="5">
    <source>
        <dbReference type="Proteomes" id="UP000051952"/>
    </source>
</evidence>
<dbReference type="Proteomes" id="UP000051952">
    <property type="component" value="Unassembled WGS sequence"/>
</dbReference>
<dbReference type="InterPro" id="IPR050452">
    <property type="entry name" value="Metacaspase"/>
</dbReference>
<dbReference type="PANTHER" id="PTHR48104">
    <property type="entry name" value="METACASPASE-4"/>
    <property type="match status" value="1"/>
</dbReference>
<proteinExistence type="inferred from homology"/>
<dbReference type="EMBL" id="CYKH01000335">
    <property type="protein sequence ID" value="CUF48713.1"/>
    <property type="molecule type" value="Genomic_DNA"/>
</dbReference>
<evidence type="ECO:0000259" key="3">
    <source>
        <dbReference type="Pfam" id="PF00656"/>
    </source>
</evidence>
<feature type="region of interest" description="Disordered" evidence="2">
    <location>
        <begin position="319"/>
        <end position="347"/>
    </location>
</feature>
<dbReference type="Gene3D" id="3.40.50.12660">
    <property type="match status" value="1"/>
</dbReference>
<evidence type="ECO:0000256" key="2">
    <source>
        <dbReference type="SAM" id="MobiDB-lite"/>
    </source>
</evidence>
<dbReference type="PANTHER" id="PTHR48104:SF30">
    <property type="entry name" value="METACASPASE-1"/>
    <property type="match status" value="1"/>
</dbReference>
<dbReference type="GO" id="GO:0005737">
    <property type="term" value="C:cytoplasm"/>
    <property type="evidence" value="ECO:0007669"/>
    <property type="project" value="TreeGrafter"/>
</dbReference>
<dbReference type="OrthoDB" id="3223806at2759"/>
<gene>
    <name evidence="4" type="ORF">BSAL_62910</name>
</gene>
<reference evidence="5" key="1">
    <citation type="submission" date="2015-09" db="EMBL/GenBank/DDBJ databases">
        <authorList>
            <consortium name="Pathogen Informatics"/>
        </authorList>
    </citation>
    <scope>NUCLEOTIDE SEQUENCE [LARGE SCALE GENOMIC DNA]</scope>
    <source>
        <strain evidence="5">Lake Konstanz</strain>
    </source>
</reference>
<dbReference type="Pfam" id="PF00656">
    <property type="entry name" value="Peptidase_C14"/>
    <property type="match status" value="1"/>
</dbReference>
<feature type="domain" description="Peptidase C14 caspase" evidence="3">
    <location>
        <begin position="11"/>
        <end position="259"/>
    </location>
</feature>
<organism evidence="4 5">
    <name type="scientific">Bodo saltans</name>
    <name type="common">Flagellated protozoan</name>
    <dbReference type="NCBI Taxonomy" id="75058"/>
    <lineage>
        <taxon>Eukaryota</taxon>
        <taxon>Discoba</taxon>
        <taxon>Euglenozoa</taxon>
        <taxon>Kinetoplastea</taxon>
        <taxon>Metakinetoplastina</taxon>
        <taxon>Eubodonida</taxon>
        <taxon>Bodonidae</taxon>
        <taxon>Bodo</taxon>
    </lineage>
</organism>
<comment type="similarity">
    <text evidence="1">Belongs to the peptidase C14B family.</text>
</comment>
<dbReference type="InterPro" id="IPR011600">
    <property type="entry name" value="Pept_C14_caspase"/>
</dbReference>
<keyword evidence="5" id="KW-1185">Reference proteome</keyword>
<dbReference type="GO" id="GO:0006508">
    <property type="term" value="P:proteolysis"/>
    <property type="evidence" value="ECO:0007669"/>
    <property type="project" value="InterPro"/>
</dbReference>
<sequence length="347" mass="37806">MDQVAAEPRVRALFIGVNGTNSKLCGCGTDVTAMLVDLRVQCAFQDMHFENRILVDDSLLPGKMPTKGNINEGINWLVHDQRRGDALFFFYSGHGRQVLSLNGNFEKDGLDEAICALDGDIKDDDLFKLLAGRVHAGVRLTCVFDCCHSGTIMDLPFELVGHSGHAARDRLHMSGIRSNNFTAGDVVVFSACADSQTSVEVPNTADFGNGNRGAGGAATQAFLWALANAYGLPLGEVVLKMRAFLAKKGYEQVPQLSSSRRIDLSMPFSLFGPLEVEQPLVHYVPQQYASQFLSTNKARFKAPYTSPVAASRIRFGARHEGPRQLQGDVPQQPGYQGAHRQSRSSSS</sequence>
<dbReference type="GO" id="GO:0004197">
    <property type="term" value="F:cysteine-type endopeptidase activity"/>
    <property type="evidence" value="ECO:0007669"/>
    <property type="project" value="InterPro"/>
</dbReference>
<protein>
    <submittedName>
        <fullName evidence="4">Metacaspase 5, putative</fullName>
    </submittedName>
</protein>
<dbReference type="VEuPathDB" id="TriTrypDB:BSAL_62910"/>
<evidence type="ECO:0000313" key="4">
    <source>
        <dbReference type="EMBL" id="CUF48713.1"/>
    </source>
</evidence>
<evidence type="ECO:0000256" key="1">
    <source>
        <dbReference type="ARBA" id="ARBA00009005"/>
    </source>
</evidence>
<accession>A0A0S4IS06</accession>